<dbReference type="NCBIfam" id="NF006622">
    <property type="entry name" value="PRK09190.1"/>
    <property type="match status" value="1"/>
</dbReference>
<dbReference type="EMBL" id="JBHRSV010000016">
    <property type="protein sequence ID" value="MFC2926084.1"/>
    <property type="molecule type" value="Genomic_DNA"/>
</dbReference>
<feature type="region of interest" description="Disordered" evidence="1">
    <location>
        <begin position="1"/>
        <end position="21"/>
    </location>
</feature>
<dbReference type="PANTHER" id="PTHR34215">
    <property type="entry name" value="BLL0784 PROTEIN"/>
    <property type="match status" value="1"/>
</dbReference>
<dbReference type="SUPFAM" id="SSF55315">
    <property type="entry name" value="L30e-like"/>
    <property type="match status" value="1"/>
</dbReference>
<evidence type="ECO:0000259" key="2">
    <source>
        <dbReference type="Pfam" id="PF04296"/>
    </source>
</evidence>
<dbReference type="InterPro" id="IPR029064">
    <property type="entry name" value="Ribosomal_eL30-like_sf"/>
</dbReference>
<dbReference type="Gene3D" id="3.30.1230.10">
    <property type="entry name" value="YlxR-like"/>
    <property type="match status" value="1"/>
</dbReference>
<dbReference type="Gene3D" id="3.30.1330.30">
    <property type="match status" value="1"/>
</dbReference>
<dbReference type="InterPro" id="IPR007393">
    <property type="entry name" value="YlxR_dom"/>
</dbReference>
<dbReference type="CDD" id="cd00279">
    <property type="entry name" value="YlxR"/>
    <property type="match status" value="1"/>
</dbReference>
<dbReference type="Pfam" id="PF04296">
    <property type="entry name" value="YlxR"/>
    <property type="match status" value="1"/>
</dbReference>
<dbReference type="InterPro" id="IPR035931">
    <property type="entry name" value="YlxR-like_sf"/>
</dbReference>
<comment type="caution">
    <text evidence="3">The sequence shown here is derived from an EMBL/GenBank/DDBJ whole genome shotgun (WGS) entry which is preliminary data.</text>
</comment>
<reference evidence="4" key="1">
    <citation type="journal article" date="2019" name="Int. J. Syst. Evol. Microbiol.">
        <title>The Global Catalogue of Microorganisms (GCM) 10K type strain sequencing project: providing services to taxonomists for standard genome sequencing and annotation.</title>
        <authorList>
            <consortium name="The Broad Institute Genomics Platform"/>
            <consortium name="The Broad Institute Genome Sequencing Center for Infectious Disease"/>
            <person name="Wu L."/>
            <person name="Ma J."/>
        </authorList>
    </citation>
    <scope>NUCLEOTIDE SEQUENCE [LARGE SCALE GENOMIC DNA]</scope>
    <source>
        <strain evidence="4">KCTC 52487</strain>
    </source>
</reference>
<sequence>MTRRTTTAADPSAGPKRRERRCVATGETRDEAHLVRIAIGPEGELVPDVTARLPGRGVWVTASRDAVETALKRKAFARSAKAPVAVPDGLADRIAERLSVRALSLLGLARRSGDLAAGFDTAHAALKSARPAWRIEAADAAPDGRGKLDRLAWAAWGEIPVAGCFTAAELGQALGRDALVHAVLTGGPQVAAFGETMTKLAGFRDIDPGGKTSQDG</sequence>
<proteinExistence type="predicted"/>
<accession>A0ABV6ZXB4</accession>
<protein>
    <submittedName>
        <fullName evidence="3">RNA-binding protein</fullName>
    </submittedName>
</protein>
<dbReference type="InterPro" id="IPR037465">
    <property type="entry name" value="YlxR"/>
</dbReference>
<dbReference type="PANTHER" id="PTHR34215:SF1">
    <property type="entry name" value="YLXR DOMAIN-CONTAINING PROTEIN"/>
    <property type="match status" value="1"/>
</dbReference>
<dbReference type="RefSeq" id="WP_343164404.1">
    <property type="nucleotide sequence ID" value="NZ_JBHRSV010000016.1"/>
</dbReference>
<organism evidence="3 4">
    <name type="scientific">Hyphobacterium vulgare</name>
    <dbReference type="NCBI Taxonomy" id="1736751"/>
    <lineage>
        <taxon>Bacteria</taxon>
        <taxon>Pseudomonadati</taxon>
        <taxon>Pseudomonadota</taxon>
        <taxon>Alphaproteobacteria</taxon>
        <taxon>Maricaulales</taxon>
        <taxon>Maricaulaceae</taxon>
        <taxon>Hyphobacterium</taxon>
    </lineage>
</organism>
<evidence type="ECO:0000313" key="4">
    <source>
        <dbReference type="Proteomes" id="UP001595379"/>
    </source>
</evidence>
<evidence type="ECO:0000313" key="3">
    <source>
        <dbReference type="EMBL" id="MFC2926084.1"/>
    </source>
</evidence>
<evidence type="ECO:0000256" key="1">
    <source>
        <dbReference type="SAM" id="MobiDB-lite"/>
    </source>
</evidence>
<dbReference type="Proteomes" id="UP001595379">
    <property type="component" value="Unassembled WGS sequence"/>
</dbReference>
<gene>
    <name evidence="3" type="ORF">ACFOOR_08195</name>
</gene>
<dbReference type="SUPFAM" id="SSF64376">
    <property type="entry name" value="YlxR-like"/>
    <property type="match status" value="1"/>
</dbReference>
<keyword evidence="4" id="KW-1185">Reference proteome</keyword>
<name>A0ABV6ZXB4_9PROT</name>
<feature type="domain" description="YlxR" evidence="2">
    <location>
        <begin position="20"/>
        <end position="95"/>
    </location>
</feature>